<feature type="compositionally biased region" description="Basic residues" evidence="6">
    <location>
        <begin position="93"/>
        <end position="112"/>
    </location>
</feature>
<evidence type="ECO:0000256" key="2">
    <source>
        <dbReference type="ARBA" id="ARBA00022723"/>
    </source>
</evidence>
<reference evidence="8" key="1">
    <citation type="submission" date="2020-04" db="EMBL/GenBank/DDBJ databases">
        <authorList>
            <person name="Alioto T."/>
            <person name="Alioto T."/>
            <person name="Gomez Garrido J."/>
        </authorList>
    </citation>
    <scope>NUCLEOTIDE SEQUENCE</scope>
    <source>
        <strain evidence="8">A484AB</strain>
    </source>
</reference>
<keyword evidence="5" id="KW-0238">DNA-binding</keyword>
<dbReference type="SUPFAM" id="SSF57716">
    <property type="entry name" value="Glucocorticoid receptor-like (DNA-binding domain)"/>
    <property type="match status" value="1"/>
</dbReference>
<comment type="caution">
    <text evidence="8">The sequence shown here is derived from an EMBL/GenBank/DDBJ whole genome shotgun (WGS) entry which is preliminary data.</text>
</comment>
<evidence type="ECO:0000256" key="3">
    <source>
        <dbReference type="ARBA" id="ARBA00022771"/>
    </source>
</evidence>
<dbReference type="Pfam" id="PF13613">
    <property type="entry name" value="HTH_Tnp_4"/>
    <property type="match status" value="1"/>
</dbReference>
<evidence type="ECO:0000256" key="5">
    <source>
        <dbReference type="ARBA" id="ARBA00023125"/>
    </source>
</evidence>
<name>A0A7D9JDA5_PARCT</name>
<keyword evidence="2" id="KW-0479">Metal-binding</keyword>
<keyword evidence="7" id="KW-1133">Transmembrane helix</keyword>
<organism evidence="8 9">
    <name type="scientific">Paramuricea clavata</name>
    <name type="common">Red gorgonian</name>
    <name type="synonym">Violescent sea-whip</name>
    <dbReference type="NCBI Taxonomy" id="317549"/>
    <lineage>
        <taxon>Eukaryota</taxon>
        <taxon>Metazoa</taxon>
        <taxon>Cnidaria</taxon>
        <taxon>Anthozoa</taxon>
        <taxon>Octocorallia</taxon>
        <taxon>Malacalcyonacea</taxon>
        <taxon>Plexauridae</taxon>
        <taxon>Paramuricea</taxon>
    </lineage>
</organism>
<sequence length="514" mass="58497">MVKRCAWGTCNSDTRYPERLSNKEGKSKRFYSFPSLKKQEERRKAWIRACCRGDHFVCTKDSYIRGIHFVGSNGPTQDNPDPIPATANREKIKRLNNKRKPPSQGRNKRSKISKRDEKSAAKAMVILSSSDPSLGKTTDELQVAETLTALSASMEMKSSIEPSEIPSDKDAMPKISTKNIRTESSTQLTGTNIEMNNIPYTEQMLKNKDIMRRYLFIETVKNPNYCCHYTGLDVEVLMALYDLLKEKAPCICTWKGSRTTNGKSGYVKLALSKVPILDQFILTLVRLRRKPSIIMLANLYGISPATVTKIFISWIMFLKDELMFLLPFSTLEEMQGIKVPKAFRAFPNLRCIIDCTEIYIEKPFKIAAQRSTYSNYKSRNTFKVLVGISPIPHFNFVSNLFTGSMSDKEIVKKSGFLEYLNPGDVVMADKGFNIQDLLALHQTRLIAPPVMKKGNISSKSSTATRRITKPRVHVERLIRKLKGRLLSDLTHKLPNPIFKKLSNYQIHACTYSLY</sequence>
<dbReference type="Proteomes" id="UP001152795">
    <property type="component" value="Unassembled WGS sequence"/>
</dbReference>
<feature type="non-terminal residue" evidence="8">
    <location>
        <position position="514"/>
    </location>
</feature>
<evidence type="ECO:0000256" key="4">
    <source>
        <dbReference type="ARBA" id="ARBA00022833"/>
    </source>
</evidence>
<dbReference type="InterPro" id="IPR006612">
    <property type="entry name" value="THAP_Znf"/>
</dbReference>
<accession>A0A7D9JDA5</accession>
<proteinExistence type="predicted"/>
<dbReference type="PANTHER" id="PTHR23080">
    <property type="entry name" value="THAP DOMAIN PROTEIN"/>
    <property type="match status" value="1"/>
</dbReference>
<comment type="cofactor">
    <cofactor evidence="1">
        <name>a divalent metal cation</name>
        <dbReference type="ChEBI" id="CHEBI:60240"/>
    </cofactor>
</comment>
<evidence type="ECO:0000313" key="9">
    <source>
        <dbReference type="Proteomes" id="UP001152795"/>
    </source>
</evidence>
<keyword evidence="7" id="KW-0812">Transmembrane</keyword>
<dbReference type="GO" id="GO:0008270">
    <property type="term" value="F:zinc ion binding"/>
    <property type="evidence" value="ECO:0007669"/>
    <property type="project" value="UniProtKB-KW"/>
</dbReference>
<dbReference type="InterPro" id="IPR027805">
    <property type="entry name" value="Transposase_HTH_dom"/>
</dbReference>
<keyword evidence="7" id="KW-0472">Membrane</keyword>
<dbReference type="InterPro" id="IPR027806">
    <property type="entry name" value="HARBI1_dom"/>
</dbReference>
<keyword evidence="9" id="KW-1185">Reference proteome</keyword>
<dbReference type="OrthoDB" id="5976542at2759"/>
<keyword evidence="4" id="KW-0862">Zinc</keyword>
<dbReference type="GO" id="GO:0003677">
    <property type="term" value="F:DNA binding"/>
    <property type="evidence" value="ECO:0007669"/>
    <property type="project" value="UniProtKB-UniRule"/>
</dbReference>
<keyword evidence="3" id="KW-0863">Zinc-finger</keyword>
<dbReference type="EMBL" id="CACRXK020014676">
    <property type="protein sequence ID" value="CAB4027226.1"/>
    <property type="molecule type" value="Genomic_DNA"/>
</dbReference>
<gene>
    <name evidence="8" type="ORF">PACLA_8A054374</name>
</gene>
<evidence type="ECO:0000313" key="8">
    <source>
        <dbReference type="EMBL" id="CAB4027226.1"/>
    </source>
</evidence>
<feature type="region of interest" description="Disordered" evidence="6">
    <location>
        <begin position="93"/>
        <end position="120"/>
    </location>
</feature>
<dbReference type="AlphaFoldDB" id="A0A7D9JDA5"/>
<feature type="transmembrane region" description="Helical" evidence="7">
    <location>
        <begin position="293"/>
        <end position="317"/>
    </location>
</feature>
<dbReference type="Pfam" id="PF13359">
    <property type="entry name" value="DDE_Tnp_4"/>
    <property type="match status" value="1"/>
</dbReference>
<protein>
    <submittedName>
        <fullName evidence="8">Uncharacterized protein</fullName>
    </submittedName>
</protein>
<dbReference type="PROSITE" id="PS50950">
    <property type="entry name" value="ZF_THAP"/>
    <property type="match status" value="1"/>
</dbReference>
<evidence type="ECO:0000256" key="1">
    <source>
        <dbReference type="ARBA" id="ARBA00001968"/>
    </source>
</evidence>
<evidence type="ECO:0000256" key="7">
    <source>
        <dbReference type="SAM" id="Phobius"/>
    </source>
</evidence>
<evidence type="ECO:0000256" key="6">
    <source>
        <dbReference type="SAM" id="MobiDB-lite"/>
    </source>
</evidence>